<dbReference type="InterPro" id="IPR011611">
    <property type="entry name" value="PfkB_dom"/>
</dbReference>
<feature type="domain" description="Carbohydrate kinase PfkB" evidence="2">
    <location>
        <begin position="188"/>
        <end position="315"/>
    </location>
</feature>
<name>A0A8H5GS27_9AGAR</name>
<evidence type="ECO:0000259" key="2">
    <source>
        <dbReference type="Pfam" id="PF00294"/>
    </source>
</evidence>
<gene>
    <name evidence="3" type="ORF">D9758_001261</name>
</gene>
<sequence>MSGSRAFVTLGMFIIDEFTYADENGEPTGKTSSSQENWWRRHLCNGWSTDLVRLISFVVFQCFIMAFMYFARLPPHQVGMIVDKGHDFPPEIQVELEKYGSDMWMFRNQPEALTTRALNSYRGDIRKIRITPRDLNGTKLEQPRNLHFICSPSRASVIMSEVNSVPGWNPTTIYEPIPVGDRCIPEELPALKDVLPSISILSPNAEEALSLLSYSLPPNKISIEHAASKFLELGVKDAVIIRSGAMGAYIITSDRGGRWISAFWNDAEHVVDVTGAGNSFLGGLAAGLEISGNDIYEAIFYATVSASFTIEQPGLPILTNDGWNGDSPFSRLDALKKRH</sequence>
<protein>
    <recommendedName>
        <fullName evidence="2">Carbohydrate kinase PfkB domain-containing protein</fullName>
    </recommendedName>
</protein>
<dbReference type="SUPFAM" id="SSF53613">
    <property type="entry name" value="Ribokinase-like"/>
    <property type="match status" value="1"/>
</dbReference>
<reference evidence="3 4" key="1">
    <citation type="journal article" date="2020" name="ISME J.">
        <title>Uncovering the hidden diversity of litter-decomposition mechanisms in mushroom-forming fungi.</title>
        <authorList>
            <person name="Floudas D."/>
            <person name="Bentzer J."/>
            <person name="Ahren D."/>
            <person name="Johansson T."/>
            <person name="Persson P."/>
            <person name="Tunlid A."/>
        </authorList>
    </citation>
    <scope>NUCLEOTIDE SEQUENCE [LARGE SCALE GENOMIC DNA]</scope>
    <source>
        <strain evidence="3 4">CBS 291.85</strain>
    </source>
</reference>
<evidence type="ECO:0000313" key="3">
    <source>
        <dbReference type="EMBL" id="KAF5370016.1"/>
    </source>
</evidence>
<dbReference type="Proteomes" id="UP000559256">
    <property type="component" value="Unassembled WGS sequence"/>
</dbReference>
<keyword evidence="1" id="KW-0812">Transmembrane</keyword>
<dbReference type="Pfam" id="PF00294">
    <property type="entry name" value="PfkB"/>
    <property type="match status" value="1"/>
</dbReference>
<evidence type="ECO:0000256" key="1">
    <source>
        <dbReference type="SAM" id="Phobius"/>
    </source>
</evidence>
<dbReference type="PANTHER" id="PTHR47098">
    <property type="entry name" value="PROTEIN MAK32"/>
    <property type="match status" value="1"/>
</dbReference>
<dbReference type="AlphaFoldDB" id="A0A8H5GS27"/>
<comment type="caution">
    <text evidence="3">The sequence shown here is derived from an EMBL/GenBank/DDBJ whole genome shotgun (WGS) entry which is preliminary data.</text>
</comment>
<dbReference type="PANTHER" id="PTHR47098:SF2">
    <property type="entry name" value="PROTEIN MAK32"/>
    <property type="match status" value="1"/>
</dbReference>
<organism evidence="3 4">
    <name type="scientific">Tetrapyrgos nigripes</name>
    <dbReference type="NCBI Taxonomy" id="182062"/>
    <lineage>
        <taxon>Eukaryota</taxon>
        <taxon>Fungi</taxon>
        <taxon>Dikarya</taxon>
        <taxon>Basidiomycota</taxon>
        <taxon>Agaricomycotina</taxon>
        <taxon>Agaricomycetes</taxon>
        <taxon>Agaricomycetidae</taxon>
        <taxon>Agaricales</taxon>
        <taxon>Marasmiineae</taxon>
        <taxon>Marasmiaceae</taxon>
        <taxon>Tetrapyrgos</taxon>
    </lineage>
</organism>
<proteinExistence type="predicted"/>
<evidence type="ECO:0000313" key="4">
    <source>
        <dbReference type="Proteomes" id="UP000559256"/>
    </source>
</evidence>
<dbReference type="Gene3D" id="3.40.1190.20">
    <property type="match status" value="1"/>
</dbReference>
<keyword evidence="1" id="KW-1133">Transmembrane helix</keyword>
<accession>A0A8H5GS27</accession>
<dbReference type="OrthoDB" id="497927at2759"/>
<feature type="transmembrane region" description="Helical" evidence="1">
    <location>
        <begin position="51"/>
        <end position="71"/>
    </location>
</feature>
<dbReference type="InterPro" id="IPR029056">
    <property type="entry name" value="Ribokinase-like"/>
</dbReference>
<dbReference type="EMBL" id="JAACJM010000012">
    <property type="protein sequence ID" value="KAF5370016.1"/>
    <property type="molecule type" value="Genomic_DNA"/>
</dbReference>
<keyword evidence="1" id="KW-0472">Membrane</keyword>
<keyword evidence="4" id="KW-1185">Reference proteome</keyword>